<evidence type="ECO:0000256" key="2">
    <source>
        <dbReference type="ARBA" id="ARBA00022723"/>
    </source>
</evidence>
<dbReference type="PROSITE" id="PS51007">
    <property type="entry name" value="CYTC"/>
    <property type="match status" value="1"/>
</dbReference>
<dbReference type="AlphaFoldDB" id="A0A967EK55"/>
<name>A0A967EK55_9RHOB</name>
<keyword evidence="1 4" id="KW-0349">Heme</keyword>
<proteinExistence type="predicted"/>
<gene>
    <name evidence="7" type="ORF">HAT86_04510</name>
</gene>
<keyword evidence="2 4" id="KW-0479">Metal-binding</keyword>
<organism evidence="7 8">
    <name type="scientific">Roseovarius gahaiensis</name>
    <dbReference type="NCBI Taxonomy" id="2716691"/>
    <lineage>
        <taxon>Bacteria</taxon>
        <taxon>Pseudomonadati</taxon>
        <taxon>Pseudomonadota</taxon>
        <taxon>Alphaproteobacteria</taxon>
        <taxon>Rhodobacterales</taxon>
        <taxon>Roseobacteraceae</taxon>
        <taxon>Roseovarius</taxon>
    </lineage>
</organism>
<evidence type="ECO:0000256" key="5">
    <source>
        <dbReference type="SAM" id="SignalP"/>
    </source>
</evidence>
<evidence type="ECO:0000313" key="7">
    <source>
        <dbReference type="EMBL" id="NHQ73729.1"/>
    </source>
</evidence>
<dbReference type="EMBL" id="JAAORB010000005">
    <property type="protein sequence ID" value="NHQ73729.1"/>
    <property type="molecule type" value="Genomic_DNA"/>
</dbReference>
<accession>A0A967EK55</accession>
<protein>
    <submittedName>
        <fullName evidence="7">Cytochrome C</fullName>
    </submittedName>
</protein>
<evidence type="ECO:0000256" key="1">
    <source>
        <dbReference type="ARBA" id="ARBA00022617"/>
    </source>
</evidence>
<dbReference type="RefSeq" id="WP_167193853.1">
    <property type="nucleotide sequence ID" value="NZ_JAAORB010000005.1"/>
</dbReference>
<keyword evidence="8" id="KW-1185">Reference proteome</keyword>
<evidence type="ECO:0000256" key="4">
    <source>
        <dbReference type="PROSITE-ProRule" id="PRU00433"/>
    </source>
</evidence>
<comment type="caution">
    <text evidence="7">The sequence shown here is derived from an EMBL/GenBank/DDBJ whole genome shotgun (WGS) entry which is preliminary data.</text>
</comment>
<dbReference type="Gene3D" id="1.10.760.10">
    <property type="entry name" value="Cytochrome c-like domain"/>
    <property type="match status" value="1"/>
</dbReference>
<dbReference type="SUPFAM" id="SSF46626">
    <property type="entry name" value="Cytochrome c"/>
    <property type="match status" value="1"/>
</dbReference>
<dbReference type="InterPro" id="IPR036909">
    <property type="entry name" value="Cyt_c-like_dom_sf"/>
</dbReference>
<evidence type="ECO:0000313" key="8">
    <source>
        <dbReference type="Proteomes" id="UP000639775"/>
    </source>
</evidence>
<keyword evidence="5" id="KW-0732">Signal</keyword>
<keyword evidence="3 4" id="KW-0408">Iron</keyword>
<dbReference type="GO" id="GO:0046872">
    <property type="term" value="F:metal ion binding"/>
    <property type="evidence" value="ECO:0007669"/>
    <property type="project" value="UniProtKB-KW"/>
</dbReference>
<dbReference type="GO" id="GO:0020037">
    <property type="term" value="F:heme binding"/>
    <property type="evidence" value="ECO:0007669"/>
    <property type="project" value="InterPro"/>
</dbReference>
<evidence type="ECO:0000259" key="6">
    <source>
        <dbReference type="PROSITE" id="PS51007"/>
    </source>
</evidence>
<reference evidence="7" key="1">
    <citation type="submission" date="2020-03" db="EMBL/GenBank/DDBJ databases">
        <title>Roseovarius gahaiensis sp. nov., isolated from Gahai Saline Lake, China.</title>
        <authorList>
            <person name="Sun X."/>
        </authorList>
    </citation>
    <scope>NUCLEOTIDE SEQUENCE</scope>
    <source>
        <strain evidence="7">GH877</strain>
    </source>
</reference>
<dbReference type="InterPro" id="IPR009056">
    <property type="entry name" value="Cyt_c-like_dom"/>
</dbReference>
<dbReference type="Proteomes" id="UP000639775">
    <property type="component" value="Unassembled WGS sequence"/>
</dbReference>
<feature type="domain" description="Cytochrome c" evidence="6">
    <location>
        <begin position="31"/>
        <end position="139"/>
    </location>
</feature>
<feature type="chain" id="PRO_5036984393" evidence="5">
    <location>
        <begin position="19"/>
        <end position="141"/>
    </location>
</feature>
<dbReference type="GO" id="GO:0009055">
    <property type="term" value="F:electron transfer activity"/>
    <property type="evidence" value="ECO:0007669"/>
    <property type="project" value="InterPro"/>
</dbReference>
<evidence type="ECO:0000256" key="3">
    <source>
        <dbReference type="ARBA" id="ARBA00023004"/>
    </source>
</evidence>
<feature type="signal peptide" evidence="5">
    <location>
        <begin position="1"/>
        <end position="18"/>
    </location>
</feature>
<sequence>MRIIFAALAVLPLAGCMAEQSADASTSTNMARVAHGADMYEVYCTSCHGRAARGDGPLADDLSVRPADLTGLAARNGGVFPYAETMARIHGYPGRFHEMPQFGPLLQGPHVAWQDPATGAVIDTPRALLALVSYLASVQRG</sequence>